<dbReference type="FunCoup" id="Q02A74">
    <property type="interactions" value="231"/>
</dbReference>
<feature type="binding site" evidence="3">
    <location>
        <position position="69"/>
    </location>
    <ligand>
        <name>Mg(2+)</name>
        <dbReference type="ChEBI" id="CHEBI:18420"/>
        <label>1</label>
    </ligand>
</feature>
<comment type="cofactor">
    <cofactor evidence="3">
        <name>Mg(2+)</name>
        <dbReference type="ChEBI" id="CHEBI:18420"/>
    </cofactor>
    <text evidence="3">Binds 2 magnesium ions per subunit.</text>
</comment>
<dbReference type="STRING" id="234267.Acid_1054"/>
<gene>
    <name evidence="4" type="ordered locus">Acid_1054</name>
</gene>
<dbReference type="GO" id="GO:0046872">
    <property type="term" value="F:metal ion binding"/>
    <property type="evidence" value="ECO:0007669"/>
    <property type="project" value="UniProtKB-KW"/>
</dbReference>
<feature type="binding site" evidence="3">
    <location>
        <position position="70"/>
    </location>
    <ligand>
        <name>Mg(2+)</name>
        <dbReference type="ChEBI" id="CHEBI:18420"/>
        <label>1</label>
    </ligand>
</feature>
<keyword evidence="3" id="KW-0460">Magnesium</keyword>
<dbReference type="InterPro" id="IPR005502">
    <property type="entry name" value="Ribosyl_crysJ1"/>
</dbReference>
<dbReference type="KEGG" id="sus:Acid_1054"/>
<dbReference type="PANTHER" id="PTHR16222">
    <property type="entry name" value="ADP-RIBOSYLGLYCOHYDROLASE"/>
    <property type="match status" value="1"/>
</dbReference>
<sequence>MPGRLEERVIGCFAGVATGDAIGKQTETLSRAEVQQWYPGGITGFHGRPGDVIPRYVGKRYEWRIGETTDDTEQTLAVARALLSEGRASHTAIGRELLGCRKSAHPGVSLWKLLESGEPGRVATDGDGCGAAMRAAPIGVMYPVSRLDELVQSAYECAVPTHGGQLAISGAAAVAGAVSAALEDLAGDELVAVAVRAAKGAMADAIERAYSDLKVDELAPPLEVRTIVPLAISLAVTTGSAEKTALIAANLGGDADSVASIGGAIAGALAPETVNQEWFAVVKAINGDDILGVARALAALHYTR</sequence>
<evidence type="ECO:0000256" key="3">
    <source>
        <dbReference type="PIRSR" id="PIRSR605502-1"/>
    </source>
</evidence>
<keyword evidence="3" id="KW-0479">Metal-binding</keyword>
<evidence type="ECO:0000256" key="1">
    <source>
        <dbReference type="ARBA" id="ARBA00010702"/>
    </source>
</evidence>
<dbReference type="InParanoid" id="Q02A74"/>
<reference evidence="4" key="1">
    <citation type="submission" date="2006-10" db="EMBL/GenBank/DDBJ databases">
        <title>Complete sequence of Solibacter usitatus Ellin6076.</title>
        <authorList>
            <consortium name="US DOE Joint Genome Institute"/>
            <person name="Copeland A."/>
            <person name="Lucas S."/>
            <person name="Lapidus A."/>
            <person name="Barry K."/>
            <person name="Detter J.C."/>
            <person name="Glavina del Rio T."/>
            <person name="Hammon N."/>
            <person name="Israni S."/>
            <person name="Dalin E."/>
            <person name="Tice H."/>
            <person name="Pitluck S."/>
            <person name="Thompson L.S."/>
            <person name="Brettin T."/>
            <person name="Bruce D."/>
            <person name="Han C."/>
            <person name="Tapia R."/>
            <person name="Gilna P."/>
            <person name="Schmutz J."/>
            <person name="Larimer F."/>
            <person name="Land M."/>
            <person name="Hauser L."/>
            <person name="Kyrpides N."/>
            <person name="Mikhailova N."/>
            <person name="Janssen P.H."/>
            <person name="Kuske C.R."/>
            <person name="Richardson P."/>
        </authorList>
    </citation>
    <scope>NUCLEOTIDE SEQUENCE</scope>
    <source>
        <strain evidence="4">Ellin6076</strain>
    </source>
</reference>
<proteinExistence type="inferred from homology"/>
<dbReference type="PANTHER" id="PTHR16222:SF24">
    <property type="entry name" value="ADP-RIBOSYLHYDROLASE ARH3"/>
    <property type="match status" value="1"/>
</dbReference>
<dbReference type="OrthoDB" id="9798107at2"/>
<accession>Q02A74</accession>
<dbReference type="EMBL" id="CP000473">
    <property type="protein sequence ID" value="ABJ82052.1"/>
    <property type="molecule type" value="Genomic_DNA"/>
</dbReference>
<feature type="binding site" evidence="3">
    <location>
        <position position="71"/>
    </location>
    <ligand>
        <name>Mg(2+)</name>
        <dbReference type="ChEBI" id="CHEBI:18420"/>
        <label>1</label>
    </ligand>
</feature>
<feature type="binding site" evidence="3">
    <location>
        <position position="254"/>
    </location>
    <ligand>
        <name>Mg(2+)</name>
        <dbReference type="ChEBI" id="CHEBI:18420"/>
        <label>1</label>
    </ligand>
</feature>
<dbReference type="InterPro" id="IPR036705">
    <property type="entry name" value="Ribosyl_crysJ1_sf"/>
</dbReference>
<evidence type="ECO:0000256" key="2">
    <source>
        <dbReference type="ARBA" id="ARBA00022801"/>
    </source>
</evidence>
<organism evidence="4">
    <name type="scientific">Solibacter usitatus (strain Ellin6076)</name>
    <dbReference type="NCBI Taxonomy" id="234267"/>
    <lineage>
        <taxon>Bacteria</taxon>
        <taxon>Pseudomonadati</taxon>
        <taxon>Acidobacteriota</taxon>
        <taxon>Terriglobia</taxon>
        <taxon>Bryobacterales</taxon>
        <taxon>Solibacteraceae</taxon>
        <taxon>Candidatus Solibacter</taxon>
    </lineage>
</organism>
<dbReference type="GO" id="GO:0016787">
    <property type="term" value="F:hydrolase activity"/>
    <property type="evidence" value="ECO:0007669"/>
    <property type="project" value="UniProtKB-KW"/>
</dbReference>
<dbReference type="AlphaFoldDB" id="Q02A74"/>
<dbReference type="Gene3D" id="1.10.4080.10">
    <property type="entry name" value="ADP-ribosylation/Crystallin J1"/>
    <property type="match status" value="1"/>
</dbReference>
<feature type="binding site" evidence="3">
    <location>
        <position position="256"/>
    </location>
    <ligand>
        <name>Mg(2+)</name>
        <dbReference type="ChEBI" id="CHEBI:18420"/>
        <label>1</label>
    </ligand>
</feature>
<dbReference type="HOGENOM" id="CLU_024566_7_1_0"/>
<dbReference type="SUPFAM" id="SSF101478">
    <property type="entry name" value="ADP-ribosylglycohydrolase"/>
    <property type="match status" value="1"/>
</dbReference>
<protein>
    <submittedName>
        <fullName evidence="4">ADP-ribosylation/Crystallin J1</fullName>
    </submittedName>
</protein>
<dbReference type="eggNOG" id="COG1397">
    <property type="taxonomic scope" value="Bacteria"/>
</dbReference>
<name>Q02A74_SOLUE</name>
<dbReference type="Pfam" id="PF03747">
    <property type="entry name" value="ADP_ribosyl_GH"/>
    <property type="match status" value="1"/>
</dbReference>
<keyword evidence="2" id="KW-0378">Hydrolase</keyword>
<feature type="binding site" evidence="3">
    <location>
        <position position="257"/>
    </location>
    <ligand>
        <name>Mg(2+)</name>
        <dbReference type="ChEBI" id="CHEBI:18420"/>
        <label>1</label>
    </ligand>
</feature>
<dbReference type="InterPro" id="IPR050792">
    <property type="entry name" value="ADP-ribosylglycohydrolase"/>
</dbReference>
<evidence type="ECO:0000313" key="4">
    <source>
        <dbReference type="EMBL" id="ABJ82052.1"/>
    </source>
</evidence>
<comment type="similarity">
    <text evidence="1">Belongs to the ADP-ribosylglycohydrolase family.</text>
</comment>